<name>A0AAD4H188_9FUNG</name>
<feature type="transmembrane region" description="Helical" evidence="1">
    <location>
        <begin position="33"/>
        <end position="59"/>
    </location>
</feature>
<comment type="caution">
    <text evidence="2">The sequence shown here is derived from an EMBL/GenBank/DDBJ whole genome shotgun (WGS) entry which is preliminary data.</text>
</comment>
<evidence type="ECO:0000256" key="1">
    <source>
        <dbReference type="SAM" id="Phobius"/>
    </source>
</evidence>
<protein>
    <submittedName>
        <fullName evidence="2">Uncharacterized protein</fullName>
    </submittedName>
</protein>
<organism evidence="2 3">
    <name type="scientific">Linnemannia exigua</name>
    <dbReference type="NCBI Taxonomy" id="604196"/>
    <lineage>
        <taxon>Eukaryota</taxon>
        <taxon>Fungi</taxon>
        <taxon>Fungi incertae sedis</taxon>
        <taxon>Mucoromycota</taxon>
        <taxon>Mortierellomycotina</taxon>
        <taxon>Mortierellomycetes</taxon>
        <taxon>Mortierellales</taxon>
        <taxon>Mortierellaceae</taxon>
        <taxon>Linnemannia</taxon>
    </lineage>
</organism>
<reference evidence="2" key="1">
    <citation type="journal article" date="2020" name="Fungal Divers.">
        <title>Resolving the Mortierellaceae phylogeny through synthesis of multi-gene phylogenetics and phylogenomics.</title>
        <authorList>
            <person name="Vandepol N."/>
            <person name="Liber J."/>
            <person name="Desiro A."/>
            <person name="Na H."/>
            <person name="Kennedy M."/>
            <person name="Barry K."/>
            <person name="Grigoriev I.V."/>
            <person name="Miller A.N."/>
            <person name="O'Donnell K."/>
            <person name="Stajich J.E."/>
            <person name="Bonito G."/>
        </authorList>
    </citation>
    <scope>NUCLEOTIDE SEQUENCE</scope>
    <source>
        <strain evidence="2">NRRL 28262</strain>
    </source>
</reference>
<keyword evidence="1" id="KW-0812">Transmembrane</keyword>
<dbReference type="EMBL" id="JAAAIL010002828">
    <property type="protein sequence ID" value="KAG0254273.1"/>
    <property type="molecule type" value="Genomic_DNA"/>
</dbReference>
<keyword evidence="1" id="KW-1133">Transmembrane helix</keyword>
<evidence type="ECO:0000313" key="2">
    <source>
        <dbReference type="EMBL" id="KAG0254273.1"/>
    </source>
</evidence>
<sequence length="217" mass="24269">FLFAYITAAIKIAIDLQRIHVAHKPTSTGAAQFAFNIWFLGAFFKVLFIVYVECLIYFVPSFTELAKNSTMAPADTGATLAGVHNQSLSPLLGSLHTTPESSATPGSFYRIAWQHIMSWLPLALNLLLGLALKTILSRRLQLDQEQELRQDQRGHHLLATDRELPAPVASASSVEGFKTEEEIHRLRLRVPTWPRLVVGVWFLLKSIDGLNHISRLT</sequence>
<feature type="transmembrane region" description="Helical" evidence="1">
    <location>
        <begin position="111"/>
        <end position="132"/>
    </location>
</feature>
<dbReference type="AlphaFoldDB" id="A0AAD4H188"/>
<accession>A0AAD4H188</accession>
<evidence type="ECO:0000313" key="3">
    <source>
        <dbReference type="Proteomes" id="UP001194580"/>
    </source>
</evidence>
<keyword evidence="3" id="KW-1185">Reference proteome</keyword>
<feature type="non-terminal residue" evidence="2">
    <location>
        <position position="217"/>
    </location>
</feature>
<proteinExistence type="predicted"/>
<dbReference type="Proteomes" id="UP001194580">
    <property type="component" value="Unassembled WGS sequence"/>
</dbReference>
<keyword evidence="1" id="KW-0472">Membrane</keyword>
<gene>
    <name evidence="2" type="ORF">BGZ95_006092</name>
</gene>
<feature type="non-terminal residue" evidence="2">
    <location>
        <position position="1"/>
    </location>
</feature>